<dbReference type="GO" id="GO:0003677">
    <property type="term" value="F:DNA binding"/>
    <property type="evidence" value="ECO:0007669"/>
    <property type="project" value="UniProtKB-KW"/>
</dbReference>
<name>A0A5A7QBX6_STRAF</name>
<protein>
    <submittedName>
        <fullName evidence="7">Replication protein A 70 kDa DNA-binding subunit A</fullName>
    </submittedName>
</protein>
<sequence>MHKASWDNLARDKEEEGLVLRDLSDFNEALLVKGFYSWLWRCWLWARMSLNLRRLESDIVMEARAKWLVFIDLYDALNIYQGRWTIKARVTSKDELRHYNNPRGDGKVFSFDLLDSNGGEIRVTCFNSVADQFYDQIEPGRVYMISRGTLKHSQKAFNHLHNDHEIMFDSTSTVQPCFDDDNILNILKI</sequence>
<dbReference type="CDD" id="cd04474">
    <property type="entry name" value="RPA1_DBD_A"/>
    <property type="match status" value="1"/>
</dbReference>
<evidence type="ECO:0000313" key="7">
    <source>
        <dbReference type="EMBL" id="GER42749.1"/>
    </source>
</evidence>
<dbReference type="OrthoDB" id="1751331at2759"/>
<dbReference type="Pfam" id="PF01336">
    <property type="entry name" value="tRNA_anti-codon"/>
    <property type="match status" value="1"/>
</dbReference>
<evidence type="ECO:0000313" key="8">
    <source>
        <dbReference type="Proteomes" id="UP000325081"/>
    </source>
</evidence>
<keyword evidence="3" id="KW-0863">Zinc-finger</keyword>
<organism evidence="7 8">
    <name type="scientific">Striga asiatica</name>
    <name type="common">Asiatic witchweed</name>
    <name type="synonym">Buchnera asiatica</name>
    <dbReference type="NCBI Taxonomy" id="4170"/>
    <lineage>
        <taxon>Eukaryota</taxon>
        <taxon>Viridiplantae</taxon>
        <taxon>Streptophyta</taxon>
        <taxon>Embryophyta</taxon>
        <taxon>Tracheophyta</taxon>
        <taxon>Spermatophyta</taxon>
        <taxon>Magnoliopsida</taxon>
        <taxon>eudicotyledons</taxon>
        <taxon>Gunneridae</taxon>
        <taxon>Pentapetalae</taxon>
        <taxon>asterids</taxon>
        <taxon>lamiids</taxon>
        <taxon>Lamiales</taxon>
        <taxon>Orobanchaceae</taxon>
        <taxon>Buchnereae</taxon>
        <taxon>Striga</taxon>
    </lineage>
</organism>
<dbReference type="InterPro" id="IPR012340">
    <property type="entry name" value="NA-bd_OB-fold"/>
</dbReference>
<dbReference type="Proteomes" id="UP000325081">
    <property type="component" value="Unassembled WGS sequence"/>
</dbReference>
<comment type="similarity">
    <text evidence="1">Belongs to the replication factor A protein 1 family.</text>
</comment>
<evidence type="ECO:0000256" key="5">
    <source>
        <dbReference type="ARBA" id="ARBA00023125"/>
    </source>
</evidence>
<evidence type="ECO:0000256" key="2">
    <source>
        <dbReference type="ARBA" id="ARBA00022723"/>
    </source>
</evidence>
<evidence type="ECO:0000259" key="6">
    <source>
        <dbReference type="Pfam" id="PF01336"/>
    </source>
</evidence>
<evidence type="ECO:0000256" key="3">
    <source>
        <dbReference type="ARBA" id="ARBA00022771"/>
    </source>
</evidence>
<keyword evidence="8" id="KW-1185">Reference proteome</keyword>
<keyword evidence="5 7" id="KW-0238">DNA-binding</keyword>
<dbReference type="Gene3D" id="2.40.50.140">
    <property type="entry name" value="Nucleic acid-binding proteins"/>
    <property type="match status" value="1"/>
</dbReference>
<proteinExistence type="inferred from homology"/>
<dbReference type="SUPFAM" id="SSF50249">
    <property type="entry name" value="Nucleic acid-binding proteins"/>
    <property type="match status" value="1"/>
</dbReference>
<evidence type="ECO:0000256" key="4">
    <source>
        <dbReference type="ARBA" id="ARBA00022833"/>
    </source>
</evidence>
<accession>A0A5A7QBX6</accession>
<gene>
    <name evidence="7" type="ORF">STAS_19557</name>
</gene>
<dbReference type="GO" id="GO:0008270">
    <property type="term" value="F:zinc ion binding"/>
    <property type="evidence" value="ECO:0007669"/>
    <property type="project" value="UniProtKB-KW"/>
</dbReference>
<keyword evidence="2" id="KW-0479">Metal-binding</keyword>
<keyword evidence="4" id="KW-0862">Zinc</keyword>
<dbReference type="FunFam" id="2.40.50.140:FF:000041">
    <property type="entry name" value="Replication protein A subunit"/>
    <property type="match status" value="1"/>
</dbReference>
<reference evidence="8" key="1">
    <citation type="journal article" date="2019" name="Curr. Biol.">
        <title>Genome Sequence of Striga asiatica Provides Insight into the Evolution of Plant Parasitism.</title>
        <authorList>
            <person name="Yoshida S."/>
            <person name="Kim S."/>
            <person name="Wafula E.K."/>
            <person name="Tanskanen J."/>
            <person name="Kim Y.M."/>
            <person name="Honaas L."/>
            <person name="Yang Z."/>
            <person name="Spallek T."/>
            <person name="Conn C.E."/>
            <person name="Ichihashi Y."/>
            <person name="Cheong K."/>
            <person name="Cui S."/>
            <person name="Der J.P."/>
            <person name="Gundlach H."/>
            <person name="Jiao Y."/>
            <person name="Hori C."/>
            <person name="Ishida J.K."/>
            <person name="Kasahara H."/>
            <person name="Kiba T."/>
            <person name="Kim M.S."/>
            <person name="Koo N."/>
            <person name="Laohavisit A."/>
            <person name="Lee Y.H."/>
            <person name="Lumba S."/>
            <person name="McCourt P."/>
            <person name="Mortimer J.C."/>
            <person name="Mutuku J.M."/>
            <person name="Nomura T."/>
            <person name="Sasaki-Sekimoto Y."/>
            <person name="Seto Y."/>
            <person name="Wang Y."/>
            <person name="Wakatake T."/>
            <person name="Sakakibara H."/>
            <person name="Demura T."/>
            <person name="Yamaguchi S."/>
            <person name="Yoneyama K."/>
            <person name="Manabe R.I."/>
            <person name="Nelson D.C."/>
            <person name="Schulman A.H."/>
            <person name="Timko M.P."/>
            <person name="dePamphilis C.W."/>
            <person name="Choi D."/>
            <person name="Shirasu K."/>
        </authorList>
    </citation>
    <scope>NUCLEOTIDE SEQUENCE [LARGE SCALE GENOMIC DNA]</scope>
    <source>
        <strain evidence="8">cv. UVA1</strain>
    </source>
</reference>
<comment type="caution">
    <text evidence="7">The sequence shown here is derived from an EMBL/GenBank/DDBJ whole genome shotgun (WGS) entry which is preliminary data.</text>
</comment>
<dbReference type="AlphaFoldDB" id="A0A5A7QBX6"/>
<feature type="domain" description="OB" evidence="6">
    <location>
        <begin position="84"/>
        <end position="157"/>
    </location>
</feature>
<evidence type="ECO:0000256" key="1">
    <source>
        <dbReference type="ARBA" id="ARBA00005690"/>
    </source>
</evidence>
<dbReference type="EMBL" id="BKCP01006438">
    <property type="protein sequence ID" value="GER42749.1"/>
    <property type="molecule type" value="Genomic_DNA"/>
</dbReference>
<dbReference type="InterPro" id="IPR004365">
    <property type="entry name" value="NA-bd_OB_tRNA"/>
</dbReference>